<feature type="transmembrane region" description="Helical" evidence="8">
    <location>
        <begin position="145"/>
        <end position="166"/>
    </location>
</feature>
<sequence>MKALVLSRVLSRGRAAATAARAADRSARRARLVTLLLLFAAAAAAVLALAGGGDLALAPAGVVRALVDPNAATADPATHFVVWELRLPRVVTGLLAGAALALSGAVFQALLRNPLGSPDVLGFTQGAATGALTAIVLLGGVGGAVAVPVGAVAGALLAGGAVLLLARGGRQQLVLVGIAVGAVLTGVNGYLLTRGQLTDAARAVLWLTGSLDGVDWSAAAVLAVALAVLVPLTLGQARALRLLELGEDAATALGVPVARTRRMLLLAALLLAAAAASAAGPVAFVALTAPQLARRLTRAPGPNLLPSAAMGALLLVLADWAAQRAVPGHQLPVGVVTGLLGGGYLVRLLVRERRSATV</sequence>
<evidence type="ECO:0000256" key="7">
    <source>
        <dbReference type="ARBA" id="ARBA00023136"/>
    </source>
</evidence>
<dbReference type="GO" id="GO:0005886">
    <property type="term" value="C:plasma membrane"/>
    <property type="evidence" value="ECO:0007669"/>
    <property type="project" value="UniProtKB-SubCell"/>
</dbReference>
<dbReference type="GO" id="GO:0033214">
    <property type="term" value="P:siderophore-iron import into cell"/>
    <property type="evidence" value="ECO:0007669"/>
    <property type="project" value="TreeGrafter"/>
</dbReference>
<dbReference type="Pfam" id="PF01032">
    <property type="entry name" value="FecCD"/>
    <property type="match status" value="1"/>
</dbReference>
<dbReference type="SUPFAM" id="SSF81345">
    <property type="entry name" value="ABC transporter involved in vitamin B12 uptake, BtuC"/>
    <property type="match status" value="1"/>
</dbReference>
<dbReference type="EMBL" id="QKYN01000185">
    <property type="protein sequence ID" value="RAG81010.1"/>
    <property type="molecule type" value="Genomic_DNA"/>
</dbReference>
<evidence type="ECO:0000256" key="3">
    <source>
        <dbReference type="ARBA" id="ARBA00022448"/>
    </source>
</evidence>
<keyword evidence="4" id="KW-1003">Cell membrane</keyword>
<organism evidence="9 10">
    <name type="scientific">Streptacidiphilus pinicola</name>
    <dbReference type="NCBI Taxonomy" id="2219663"/>
    <lineage>
        <taxon>Bacteria</taxon>
        <taxon>Bacillati</taxon>
        <taxon>Actinomycetota</taxon>
        <taxon>Actinomycetes</taxon>
        <taxon>Kitasatosporales</taxon>
        <taxon>Streptomycetaceae</taxon>
        <taxon>Streptacidiphilus</taxon>
    </lineage>
</organism>
<dbReference type="PANTHER" id="PTHR30472">
    <property type="entry name" value="FERRIC ENTEROBACTIN TRANSPORT SYSTEM PERMEASE PROTEIN"/>
    <property type="match status" value="1"/>
</dbReference>
<name>A0A2X0K0Y1_9ACTN</name>
<keyword evidence="5 8" id="KW-0812">Transmembrane</keyword>
<dbReference type="Proteomes" id="UP000248889">
    <property type="component" value="Unassembled WGS sequence"/>
</dbReference>
<keyword evidence="3" id="KW-0813">Transport</keyword>
<dbReference type="AlphaFoldDB" id="A0A2X0K0Y1"/>
<comment type="subcellular location">
    <subcellularLocation>
        <location evidence="1">Cell membrane</location>
        <topology evidence="1">Multi-pass membrane protein</topology>
    </subcellularLocation>
</comment>
<accession>A0A2X0K0Y1</accession>
<feature type="transmembrane region" description="Helical" evidence="8">
    <location>
        <begin position="173"/>
        <end position="193"/>
    </location>
</feature>
<evidence type="ECO:0000256" key="2">
    <source>
        <dbReference type="ARBA" id="ARBA00007935"/>
    </source>
</evidence>
<protein>
    <recommendedName>
        <fullName evidence="11">Iron ABC transporter permease</fullName>
    </recommendedName>
</protein>
<evidence type="ECO:0000313" key="9">
    <source>
        <dbReference type="EMBL" id="RAG81010.1"/>
    </source>
</evidence>
<keyword evidence="7 8" id="KW-0472">Membrane</keyword>
<keyword evidence="6 8" id="KW-1133">Transmembrane helix</keyword>
<dbReference type="InterPro" id="IPR000522">
    <property type="entry name" value="ABC_transptr_permease_BtuC"/>
</dbReference>
<feature type="transmembrane region" description="Helical" evidence="8">
    <location>
        <begin position="263"/>
        <end position="284"/>
    </location>
</feature>
<dbReference type="RefSeq" id="WP_111507364.1">
    <property type="nucleotide sequence ID" value="NZ_QKYN01000185.1"/>
</dbReference>
<proteinExistence type="inferred from homology"/>
<evidence type="ECO:0000256" key="8">
    <source>
        <dbReference type="SAM" id="Phobius"/>
    </source>
</evidence>
<evidence type="ECO:0008006" key="11">
    <source>
        <dbReference type="Google" id="ProtNLM"/>
    </source>
</evidence>
<dbReference type="InterPro" id="IPR037294">
    <property type="entry name" value="ABC_BtuC-like"/>
</dbReference>
<gene>
    <name evidence="9" type="ORF">DN069_35355</name>
</gene>
<evidence type="ECO:0000256" key="5">
    <source>
        <dbReference type="ARBA" id="ARBA00022692"/>
    </source>
</evidence>
<dbReference type="Gene3D" id="1.10.3470.10">
    <property type="entry name" value="ABC transporter involved in vitamin B12 uptake, BtuC"/>
    <property type="match status" value="1"/>
</dbReference>
<evidence type="ECO:0000256" key="4">
    <source>
        <dbReference type="ARBA" id="ARBA00022475"/>
    </source>
</evidence>
<evidence type="ECO:0000313" key="10">
    <source>
        <dbReference type="Proteomes" id="UP000248889"/>
    </source>
</evidence>
<feature type="transmembrane region" description="Helical" evidence="8">
    <location>
        <begin position="213"/>
        <end position="234"/>
    </location>
</feature>
<keyword evidence="10" id="KW-1185">Reference proteome</keyword>
<evidence type="ECO:0000256" key="1">
    <source>
        <dbReference type="ARBA" id="ARBA00004651"/>
    </source>
</evidence>
<dbReference type="PANTHER" id="PTHR30472:SF24">
    <property type="entry name" value="FERRIC ENTEROBACTIN TRANSPORT SYSTEM PERMEASE PROTEIN FEPG"/>
    <property type="match status" value="1"/>
</dbReference>
<dbReference type="OrthoDB" id="4455417at2"/>
<evidence type="ECO:0000256" key="6">
    <source>
        <dbReference type="ARBA" id="ARBA00022989"/>
    </source>
</evidence>
<feature type="transmembrane region" description="Helical" evidence="8">
    <location>
        <begin position="89"/>
        <end position="111"/>
    </location>
</feature>
<comment type="similarity">
    <text evidence="2">Belongs to the binding-protein-dependent transport system permease family. FecCD subfamily.</text>
</comment>
<reference evidence="9 10" key="1">
    <citation type="submission" date="2018-06" db="EMBL/GenBank/DDBJ databases">
        <title>Streptacidiphilus pinicola sp. nov., isolated from pine grove soil.</title>
        <authorList>
            <person name="Roh S.G."/>
            <person name="Park S."/>
            <person name="Kim M.-K."/>
            <person name="Yun B.-R."/>
            <person name="Park J."/>
            <person name="Kim M.J."/>
            <person name="Kim Y.S."/>
            <person name="Kim S.B."/>
        </authorList>
    </citation>
    <scope>NUCLEOTIDE SEQUENCE [LARGE SCALE GENOMIC DNA]</scope>
    <source>
        <strain evidence="9 10">MMS16-CNU450</strain>
    </source>
</reference>
<comment type="caution">
    <text evidence="9">The sequence shown here is derived from an EMBL/GenBank/DDBJ whole genome shotgun (WGS) entry which is preliminary data.</text>
</comment>
<dbReference type="GO" id="GO:0022857">
    <property type="term" value="F:transmembrane transporter activity"/>
    <property type="evidence" value="ECO:0007669"/>
    <property type="project" value="InterPro"/>
</dbReference>
<feature type="transmembrane region" description="Helical" evidence="8">
    <location>
        <begin position="120"/>
        <end position="139"/>
    </location>
</feature>
<feature type="transmembrane region" description="Helical" evidence="8">
    <location>
        <begin position="331"/>
        <end position="350"/>
    </location>
</feature>